<dbReference type="Gene3D" id="1.10.287.1080">
    <property type="entry name" value="MazG-like"/>
    <property type="match status" value="1"/>
</dbReference>
<dbReference type="SUPFAM" id="SSF57701">
    <property type="entry name" value="Zn2/Cys6 DNA-binding domain"/>
    <property type="match status" value="1"/>
</dbReference>
<keyword evidence="20" id="KW-0520">NAD</keyword>
<name>A0A178DCN2_9EURO</name>
<dbReference type="InterPro" id="IPR001138">
    <property type="entry name" value="Zn2Cys6_DnaBD"/>
</dbReference>
<comment type="catalytic activity">
    <reaction evidence="26">
        <text>L-histidinol + 2 NAD(+) + H2O = L-histidine + 2 NADH + 3 H(+)</text>
        <dbReference type="Rhea" id="RHEA:20641"/>
        <dbReference type="ChEBI" id="CHEBI:15377"/>
        <dbReference type="ChEBI" id="CHEBI:15378"/>
        <dbReference type="ChEBI" id="CHEBI:57540"/>
        <dbReference type="ChEBI" id="CHEBI:57595"/>
        <dbReference type="ChEBI" id="CHEBI:57699"/>
        <dbReference type="ChEBI" id="CHEBI:57945"/>
        <dbReference type="EC" id="1.1.1.23"/>
    </reaction>
</comment>
<comment type="pathway">
    <text evidence="4">Amino-acid biosynthesis; L-histidine biosynthesis; L-histidine from 5-phospho-alpha-D-ribose 1-diphosphate: step 9/9.</text>
</comment>
<evidence type="ECO:0000256" key="6">
    <source>
        <dbReference type="ARBA" id="ARBA00005204"/>
    </source>
</evidence>
<dbReference type="EMBL" id="LVCJ01000003">
    <property type="protein sequence ID" value="OAL39778.1"/>
    <property type="molecule type" value="Genomic_DNA"/>
</dbReference>
<keyword evidence="13" id="KW-0479">Metal-binding</keyword>
<dbReference type="Pfam" id="PF01503">
    <property type="entry name" value="PRA-PH"/>
    <property type="match status" value="1"/>
</dbReference>
<dbReference type="InterPro" id="IPR016161">
    <property type="entry name" value="Ald_DH/histidinol_DH"/>
</dbReference>
<evidence type="ECO:0000256" key="11">
    <source>
        <dbReference type="ARBA" id="ARBA00017884"/>
    </source>
</evidence>
<dbReference type="GO" id="GO:0003677">
    <property type="term" value="F:DNA binding"/>
    <property type="evidence" value="ECO:0007669"/>
    <property type="project" value="UniProtKB-KW"/>
</dbReference>
<dbReference type="Gene3D" id="3.40.50.1980">
    <property type="entry name" value="Nitrogenase molybdenum iron protein domain"/>
    <property type="match status" value="2"/>
</dbReference>
<dbReference type="SUPFAM" id="SSF101386">
    <property type="entry name" value="all-alpha NTP pyrophosphatases"/>
    <property type="match status" value="1"/>
</dbReference>
<dbReference type="OrthoDB" id="1703565at2759"/>
<evidence type="ECO:0000256" key="12">
    <source>
        <dbReference type="ARBA" id="ARBA00022605"/>
    </source>
</evidence>
<reference evidence="29 30" key="1">
    <citation type="submission" date="2016-03" db="EMBL/GenBank/DDBJ databases">
        <title>The draft genome sequence of Fonsecaea nubica causative agent of cutaneous subcutaneous infection in human host.</title>
        <authorList>
            <person name="Costa F."/>
            <person name="Sybren D.H."/>
            <person name="Raittz R.T."/>
            <person name="Weiss V.A."/>
            <person name="Leao A.C."/>
            <person name="Gomes R."/>
            <person name="De Souza E.M."/>
            <person name="Pedrosa F.O."/>
            <person name="Steffens M.B."/>
            <person name="Bombassaro A."/>
            <person name="Tadra-Sfeir M.Z."/>
            <person name="Moreno L.F."/>
            <person name="Najafzadeh M.J."/>
            <person name="Felipe M.S."/>
            <person name="Teixeira M."/>
            <person name="Sun J."/>
            <person name="Xi L."/>
            <person name="Castro M.A."/>
            <person name="Vicente V.A."/>
        </authorList>
    </citation>
    <scope>NUCLEOTIDE SEQUENCE [LARGE SCALE GENOMIC DNA]</scope>
    <source>
        <strain evidence="29 30">CBS 269.64</strain>
    </source>
</reference>
<comment type="cofactor">
    <cofactor evidence="3">
        <name>Zn(2+)</name>
        <dbReference type="ChEBI" id="CHEBI:29105"/>
    </cofactor>
</comment>
<comment type="similarity">
    <text evidence="7">In the C-terminal section; belongs to the histidinol dehydrogenase family.</text>
</comment>
<evidence type="ECO:0000256" key="2">
    <source>
        <dbReference type="ARBA" id="ARBA00001460"/>
    </source>
</evidence>
<evidence type="ECO:0000256" key="4">
    <source>
        <dbReference type="ARBA" id="ARBA00004940"/>
    </source>
</evidence>
<dbReference type="GO" id="GO:0000105">
    <property type="term" value="P:L-histidine biosynthetic process"/>
    <property type="evidence" value="ECO:0007669"/>
    <property type="project" value="UniProtKB-UniPathway"/>
</dbReference>
<evidence type="ECO:0000256" key="8">
    <source>
        <dbReference type="ARBA" id="ARBA00012414"/>
    </source>
</evidence>
<dbReference type="EC" id="3.6.1.31" evidence="8"/>
<dbReference type="InterPro" id="IPR021130">
    <property type="entry name" value="PRib-ATP_PPHydrolase-like"/>
</dbReference>
<evidence type="ECO:0000256" key="3">
    <source>
        <dbReference type="ARBA" id="ARBA00001947"/>
    </source>
</evidence>
<keyword evidence="30" id="KW-1185">Reference proteome</keyword>
<dbReference type="FunFam" id="1.10.287.1080:FF:000002">
    <property type="entry name" value="Histidine biosynthesis bifunctional protein HisIE"/>
    <property type="match status" value="1"/>
</dbReference>
<dbReference type="GO" id="GO:0000981">
    <property type="term" value="F:DNA-binding transcription factor activity, RNA polymerase II-specific"/>
    <property type="evidence" value="ECO:0007669"/>
    <property type="project" value="InterPro"/>
</dbReference>
<dbReference type="GeneID" id="34584116"/>
<evidence type="ECO:0000256" key="9">
    <source>
        <dbReference type="ARBA" id="ARBA00012721"/>
    </source>
</evidence>
<protein>
    <recommendedName>
        <fullName evidence="11">Histidine biosynthesis trifunctional protein</fullName>
        <ecNumber evidence="10">1.1.1.23</ecNumber>
        <ecNumber evidence="9">3.5.4.19</ecNumber>
        <ecNumber evidence="8">3.6.1.31</ecNumber>
    </recommendedName>
</protein>
<feature type="region of interest" description="Disordered" evidence="27">
    <location>
        <begin position="763"/>
        <end position="816"/>
    </location>
</feature>
<keyword evidence="19" id="KW-0805">Transcription regulation</keyword>
<dbReference type="NCBIfam" id="TIGR03188">
    <property type="entry name" value="histidine_hisI"/>
    <property type="match status" value="1"/>
</dbReference>
<comment type="caution">
    <text evidence="29">The sequence shown here is derived from an EMBL/GenBank/DDBJ whole genome shotgun (WGS) entry which is preliminary data.</text>
</comment>
<keyword evidence="23" id="KW-0804">Transcription</keyword>
<dbReference type="EC" id="3.5.4.19" evidence="9"/>
<dbReference type="Pfam" id="PF00172">
    <property type="entry name" value="Zn_clus"/>
    <property type="match status" value="1"/>
</dbReference>
<dbReference type="FunFam" id="3.10.20.810:FF:000002">
    <property type="entry name" value="Histidine biosynthesis trifunctional protein"/>
    <property type="match status" value="1"/>
</dbReference>
<dbReference type="Pfam" id="PF00815">
    <property type="entry name" value="Histidinol_dh"/>
    <property type="match status" value="1"/>
</dbReference>
<evidence type="ECO:0000256" key="14">
    <source>
        <dbReference type="ARBA" id="ARBA00022741"/>
    </source>
</evidence>
<dbReference type="Gene3D" id="4.10.240.10">
    <property type="entry name" value="Zn(2)-C6 fungal-type DNA-binding domain"/>
    <property type="match status" value="1"/>
</dbReference>
<dbReference type="GO" id="GO:0051287">
    <property type="term" value="F:NAD binding"/>
    <property type="evidence" value="ECO:0007669"/>
    <property type="project" value="InterPro"/>
</dbReference>
<dbReference type="FunFam" id="3.40.50.1980:FF:000050">
    <property type="entry name" value="Histidine biosynthesis trifunctional protein"/>
    <property type="match status" value="1"/>
</dbReference>
<dbReference type="EC" id="1.1.1.23" evidence="10"/>
<keyword evidence="21" id="KW-0368">Histidine biosynthesis</keyword>
<keyword evidence="24" id="KW-0539">Nucleus</keyword>
<evidence type="ECO:0000256" key="24">
    <source>
        <dbReference type="ARBA" id="ARBA00023242"/>
    </source>
</evidence>
<evidence type="ECO:0000256" key="20">
    <source>
        <dbReference type="ARBA" id="ARBA00023027"/>
    </source>
</evidence>
<comment type="catalytic activity">
    <reaction evidence="2">
        <text>1-(5-phospho-beta-D-ribosyl)-ATP + H2O = 1-(5-phospho-beta-D-ribosyl)-5'-AMP + diphosphate + H(+)</text>
        <dbReference type="Rhea" id="RHEA:22828"/>
        <dbReference type="ChEBI" id="CHEBI:15377"/>
        <dbReference type="ChEBI" id="CHEBI:15378"/>
        <dbReference type="ChEBI" id="CHEBI:33019"/>
        <dbReference type="ChEBI" id="CHEBI:59457"/>
        <dbReference type="ChEBI" id="CHEBI:73183"/>
        <dbReference type="EC" id="3.6.1.31"/>
    </reaction>
</comment>
<evidence type="ECO:0000256" key="13">
    <source>
        <dbReference type="ARBA" id="ARBA00022723"/>
    </source>
</evidence>
<dbReference type="Pfam" id="PF01502">
    <property type="entry name" value="PRA-CH"/>
    <property type="match status" value="1"/>
</dbReference>
<dbReference type="PANTHER" id="PTHR21256:SF2">
    <property type="entry name" value="HISTIDINE BIOSYNTHESIS TRIFUNCTIONAL PROTEIN"/>
    <property type="match status" value="1"/>
</dbReference>
<comment type="pathway">
    <text evidence="6">Amino-acid biosynthesis; L-histidine biosynthesis; L-histidine from 5-phospho-alpha-D-ribose 1-diphosphate: step 2/9.</text>
</comment>
<evidence type="ECO:0000256" key="21">
    <source>
        <dbReference type="ARBA" id="ARBA00023102"/>
    </source>
</evidence>
<dbReference type="InterPro" id="IPR036864">
    <property type="entry name" value="Zn2-C6_fun-type_DNA-bd_sf"/>
</dbReference>
<dbReference type="CDD" id="cd00067">
    <property type="entry name" value="GAL4"/>
    <property type="match status" value="1"/>
</dbReference>
<accession>A0A178DCN2</accession>
<dbReference type="SMART" id="SM00066">
    <property type="entry name" value="GAL4"/>
    <property type="match status" value="1"/>
</dbReference>
<organism evidence="29 30">
    <name type="scientific">Fonsecaea nubica</name>
    <dbReference type="NCBI Taxonomy" id="856822"/>
    <lineage>
        <taxon>Eukaryota</taxon>
        <taxon>Fungi</taxon>
        <taxon>Dikarya</taxon>
        <taxon>Ascomycota</taxon>
        <taxon>Pezizomycotina</taxon>
        <taxon>Eurotiomycetes</taxon>
        <taxon>Chaetothyriomycetidae</taxon>
        <taxon>Chaetothyriales</taxon>
        <taxon>Herpotrichiellaceae</taxon>
        <taxon>Fonsecaea</taxon>
    </lineage>
</organism>
<dbReference type="CDD" id="cd11546">
    <property type="entry name" value="NTP-PPase_His4"/>
    <property type="match status" value="1"/>
</dbReference>
<evidence type="ECO:0000256" key="5">
    <source>
        <dbReference type="ARBA" id="ARBA00005169"/>
    </source>
</evidence>
<keyword evidence="16" id="KW-0862">Zinc</keyword>
<dbReference type="Proteomes" id="UP000185904">
    <property type="component" value="Unassembled WGS sequence"/>
</dbReference>
<dbReference type="InterPro" id="IPR008179">
    <property type="entry name" value="HisE"/>
</dbReference>
<keyword evidence="15" id="KW-0378">Hydrolase</keyword>
<evidence type="ECO:0000259" key="28">
    <source>
        <dbReference type="PROSITE" id="PS50048"/>
    </source>
</evidence>
<dbReference type="GO" id="GO:0005524">
    <property type="term" value="F:ATP binding"/>
    <property type="evidence" value="ECO:0007669"/>
    <property type="project" value="UniProtKB-KW"/>
</dbReference>
<keyword evidence="22" id="KW-0238">DNA-binding</keyword>
<dbReference type="CDD" id="cd06572">
    <property type="entry name" value="Histidinol_dh"/>
    <property type="match status" value="1"/>
</dbReference>
<dbReference type="PANTHER" id="PTHR21256">
    <property type="entry name" value="HISTIDINOL DEHYDROGENASE HDH"/>
    <property type="match status" value="1"/>
</dbReference>
<dbReference type="NCBIfam" id="TIGR00069">
    <property type="entry name" value="hisD"/>
    <property type="match status" value="1"/>
</dbReference>
<dbReference type="SUPFAM" id="SSF53720">
    <property type="entry name" value="ALDH-like"/>
    <property type="match status" value="1"/>
</dbReference>
<evidence type="ECO:0000313" key="30">
    <source>
        <dbReference type="Proteomes" id="UP000185904"/>
    </source>
</evidence>
<proteinExistence type="inferred from homology"/>
<keyword evidence="12" id="KW-0028">Amino-acid biosynthesis</keyword>
<dbReference type="SUPFAM" id="SSF141734">
    <property type="entry name" value="HisI-like"/>
    <property type="match status" value="1"/>
</dbReference>
<dbReference type="InterPro" id="IPR001692">
    <property type="entry name" value="Histidinol_DH_CS"/>
</dbReference>
<dbReference type="PRINTS" id="PR00083">
    <property type="entry name" value="HOLDHDRGNASE"/>
</dbReference>
<evidence type="ECO:0000256" key="7">
    <source>
        <dbReference type="ARBA" id="ARBA00008260"/>
    </source>
</evidence>
<evidence type="ECO:0000256" key="15">
    <source>
        <dbReference type="ARBA" id="ARBA00022801"/>
    </source>
</evidence>
<dbReference type="Gene3D" id="3.10.20.810">
    <property type="entry name" value="Phosphoribosyl-AMP cyclohydrolase"/>
    <property type="match status" value="1"/>
</dbReference>
<comment type="catalytic activity">
    <reaction evidence="1">
        <text>1-(5-phospho-beta-D-ribosyl)-5'-AMP + H2O = 1-(5-phospho-beta-D-ribosyl)-5-[(5-phospho-beta-D-ribosylamino)methylideneamino]imidazole-4-carboxamide</text>
        <dbReference type="Rhea" id="RHEA:20049"/>
        <dbReference type="ChEBI" id="CHEBI:15377"/>
        <dbReference type="ChEBI" id="CHEBI:58435"/>
        <dbReference type="ChEBI" id="CHEBI:59457"/>
        <dbReference type="EC" id="3.5.4.19"/>
    </reaction>
</comment>
<evidence type="ECO:0000256" key="19">
    <source>
        <dbReference type="ARBA" id="ARBA00023015"/>
    </source>
</evidence>
<evidence type="ECO:0000256" key="1">
    <source>
        <dbReference type="ARBA" id="ARBA00000024"/>
    </source>
</evidence>
<dbReference type="AlphaFoldDB" id="A0A178DCN2"/>
<dbReference type="InterPro" id="IPR002496">
    <property type="entry name" value="PRib_AMP_CycHydrolase_dom"/>
</dbReference>
<evidence type="ECO:0000256" key="22">
    <source>
        <dbReference type="ARBA" id="ARBA00023125"/>
    </source>
</evidence>
<dbReference type="GO" id="GO:0008270">
    <property type="term" value="F:zinc ion binding"/>
    <property type="evidence" value="ECO:0007669"/>
    <property type="project" value="InterPro"/>
</dbReference>
<evidence type="ECO:0000256" key="27">
    <source>
        <dbReference type="SAM" id="MobiDB-lite"/>
    </source>
</evidence>
<dbReference type="HAMAP" id="MF_01024">
    <property type="entry name" value="HisD"/>
    <property type="match status" value="1"/>
</dbReference>
<dbReference type="PROSITE" id="PS00611">
    <property type="entry name" value="HISOL_DEHYDROGENASE"/>
    <property type="match status" value="1"/>
</dbReference>
<dbReference type="GO" id="GO:0004636">
    <property type="term" value="F:phosphoribosyl-ATP diphosphatase activity"/>
    <property type="evidence" value="ECO:0007669"/>
    <property type="project" value="UniProtKB-EC"/>
</dbReference>
<evidence type="ECO:0000256" key="26">
    <source>
        <dbReference type="ARBA" id="ARBA00049489"/>
    </source>
</evidence>
<dbReference type="UniPathway" id="UPA00031">
    <property type="reaction ID" value="UER00007"/>
</dbReference>
<sequence>MSPKDSLPRKKSCNHCYRSKVRCDLKRPSCTRCSNRSLDCAYVDARLVDHIAVLQPSPATTDGAGLSPQLAADLLSTDSLDFENIHLICTVDEHKIRGRWLESLLPSMDQRPKPYHASTMAFVTRIFKSYPKIFLTDNLPPFIHWSQIACGIAEPLANCVKIARMWVGQTPESAAMVQEIIGQEMSRRAFSGHLELLAILQVYLLYTIMLFSSANAASLVEQDIMIKLQDLAGDVASRGTLCPAETNGSRPDWESWIVASTKRRTLFATCLLDNLVNFTVGTPSFVAVELAGLPAPASKTLWNARDRRSWNTAYNQQLGLWSDGELLINDLWPQSGPDPAQVRQKKIDDWLASVDEFDMGTGLLVSVDPEDILKKEVDGLTLDQVAYLGHCLIEVTPETFDSNLAFLRRNFSRLDIYLDVRKLKSWDNVIDILNNGASKIFVTFEQLKALSQEPTISADRLVLTISLVNPKTDIVKLKAFIDDNPRWKTAEWAFDGDKGNELVDDVLKELDNYPPSHDQTIFVSVASETEGRNLLHEYPGNALIVSSKKLTFDPSKEENKGLIPAVELILAGATADRKTGLYATTVVDERGVALGLVWSSRESIAEALKTGTGVYQSRKRGLWHKGASSGDIQELISIGFDCDKDCLIFRVHQKGQGFCHLRTMSCWGKVSGLSRLQRTLQQRKSDAPEGSYTARLFNDPKLVNAKIKEEADELCAATTKEEIASEAADLLYFALARCIAADVTLEDIEKNLDLKSLKVKRRKGDAKPQYVEETPVAEKPPPTTNGVDGHKDEEVKEAASVPKGPSDPAGKTETGRIQLTRFSTSQAFSDDILKAALQRPSQKSNEKIMSLVHPIIADVRANGDSAVLKYTHKFEKATALKSPVLKAPFPESLMQLPEETIKAINTSYDNILKFHAAQKPSAPLVVETMPGVTCSRFSRPIEKVGLYIPGGTAVLPSTALMLGVPAMAAGCKNIVLASPPRSDGTLTPEIVYIAHKVGAEAIVLAGGAQAIAAMAYGTESVTKVDKILGPGNQFVTAAKMIVSNDTSAAVSIDMPAGPSEVLVVADKTADPAFVASDLLSQAEHGTDSQVVLIAVDLTEEQLQAIEDEVHKQAHELPRVDIVRGAIEHSVTISVKTLTEALKWSNYYAPEHLILQIADPRAVLSDVQNAGSVFLGGWTPESVGDYSAGVNHSLPTYGYAKQYSGVNLGSFMKNITSSEVTEQGVGEVGYAVMELARCEGLDAHRRAMEIRLEKLGLIKKNSLQTVNAPVEGSKS</sequence>
<dbReference type="Gene3D" id="1.20.5.1300">
    <property type="match status" value="1"/>
</dbReference>
<dbReference type="GO" id="GO:0004399">
    <property type="term" value="F:histidinol dehydrogenase activity"/>
    <property type="evidence" value="ECO:0007669"/>
    <property type="project" value="UniProtKB-EC"/>
</dbReference>
<dbReference type="InterPro" id="IPR038019">
    <property type="entry name" value="PRib_AMP_CycHydrolase_sf"/>
</dbReference>
<feature type="domain" description="Zn(2)-C6 fungal-type" evidence="28">
    <location>
        <begin position="12"/>
        <end position="42"/>
    </location>
</feature>
<keyword evidence="18" id="KW-0560">Oxidoreductase</keyword>
<keyword evidence="25" id="KW-0511">Multifunctional enzyme</keyword>
<keyword evidence="14" id="KW-0547">Nucleotide-binding</keyword>
<evidence type="ECO:0000256" key="25">
    <source>
        <dbReference type="ARBA" id="ARBA00023268"/>
    </source>
</evidence>
<keyword evidence="17" id="KW-0067">ATP-binding</keyword>
<evidence type="ECO:0000256" key="23">
    <source>
        <dbReference type="ARBA" id="ARBA00023163"/>
    </source>
</evidence>
<dbReference type="GO" id="GO:0005829">
    <property type="term" value="C:cytosol"/>
    <property type="evidence" value="ECO:0007669"/>
    <property type="project" value="TreeGrafter"/>
</dbReference>
<dbReference type="InterPro" id="IPR012131">
    <property type="entry name" value="Hstdl_DH"/>
</dbReference>
<evidence type="ECO:0000256" key="16">
    <source>
        <dbReference type="ARBA" id="ARBA00022833"/>
    </source>
</evidence>
<evidence type="ECO:0000256" key="17">
    <source>
        <dbReference type="ARBA" id="ARBA00022840"/>
    </source>
</evidence>
<dbReference type="RefSeq" id="XP_022504790.1">
    <property type="nucleotide sequence ID" value="XM_022638999.1"/>
</dbReference>
<gene>
    <name evidence="29" type="ORF">AYO20_00690</name>
</gene>
<feature type="compositionally biased region" description="Basic and acidic residues" evidence="27">
    <location>
        <begin position="788"/>
        <end position="797"/>
    </location>
</feature>
<dbReference type="FunFam" id="3.40.50.1980:FF:000001">
    <property type="entry name" value="Histidinol dehydrogenase"/>
    <property type="match status" value="1"/>
</dbReference>
<evidence type="ECO:0000256" key="10">
    <source>
        <dbReference type="ARBA" id="ARBA00012965"/>
    </source>
</evidence>
<comment type="pathway">
    <text evidence="5">Amino-acid biosynthesis; L-histidine biosynthesis; L-histidine from 5-phospho-alpha-D-ribose 1-diphosphate: step 3/9.</text>
</comment>
<evidence type="ECO:0000313" key="29">
    <source>
        <dbReference type="EMBL" id="OAL39778.1"/>
    </source>
</evidence>
<evidence type="ECO:0000256" key="18">
    <source>
        <dbReference type="ARBA" id="ARBA00023002"/>
    </source>
</evidence>
<dbReference type="GO" id="GO:0004635">
    <property type="term" value="F:phosphoribosyl-AMP cyclohydrolase activity"/>
    <property type="evidence" value="ECO:0007669"/>
    <property type="project" value="UniProtKB-EC"/>
</dbReference>
<dbReference type="PROSITE" id="PS50048">
    <property type="entry name" value="ZN2_CY6_FUNGAL_2"/>
    <property type="match status" value="1"/>
</dbReference>